<gene>
    <name evidence="2" type="ORF">GCM10011531_16030</name>
</gene>
<accession>A0A8J2TQL1</accession>
<keyword evidence="1" id="KW-0812">Transmembrane</keyword>
<feature type="transmembrane region" description="Helical" evidence="1">
    <location>
        <begin position="76"/>
        <end position="96"/>
    </location>
</feature>
<evidence type="ECO:0000313" key="3">
    <source>
        <dbReference type="Proteomes" id="UP000598120"/>
    </source>
</evidence>
<feature type="transmembrane region" description="Helical" evidence="1">
    <location>
        <begin position="12"/>
        <end position="32"/>
    </location>
</feature>
<dbReference type="RefSeq" id="WP_188605841.1">
    <property type="nucleotide sequence ID" value="NZ_BMIC01000002.1"/>
</dbReference>
<feature type="transmembrane region" description="Helical" evidence="1">
    <location>
        <begin position="38"/>
        <end position="64"/>
    </location>
</feature>
<keyword evidence="1" id="KW-0472">Membrane</keyword>
<name>A0A8J2TQL1_9FLAO</name>
<sequence length="98" mass="11359">MKQDKQYSIDLWLFISSAIVFLYLLFMDYAVVNNWDNTAWGVITELTTIPMLFLGCVIPIVVIYRLITNKAQNRSLAILSMFFSLMTVAVIAYLTFYQ</sequence>
<dbReference type="AlphaFoldDB" id="A0A8J2TQL1"/>
<evidence type="ECO:0000256" key="1">
    <source>
        <dbReference type="SAM" id="Phobius"/>
    </source>
</evidence>
<dbReference type="EMBL" id="BMIC01000002">
    <property type="protein sequence ID" value="GFZ85584.1"/>
    <property type="molecule type" value="Genomic_DNA"/>
</dbReference>
<keyword evidence="3" id="KW-1185">Reference proteome</keyword>
<reference evidence="2 3" key="1">
    <citation type="journal article" date="2014" name="Int. J. Syst. Evol. Microbiol.">
        <title>Complete genome sequence of Corynebacterium casei LMG S-19264T (=DSM 44701T), isolated from a smear-ripened cheese.</title>
        <authorList>
            <consortium name="US DOE Joint Genome Institute (JGI-PGF)"/>
            <person name="Walter F."/>
            <person name="Albersmeier A."/>
            <person name="Kalinowski J."/>
            <person name="Ruckert C."/>
        </authorList>
    </citation>
    <scope>NUCLEOTIDE SEQUENCE [LARGE SCALE GENOMIC DNA]</scope>
    <source>
        <strain evidence="2 3">CGMCC 1.15295</strain>
    </source>
</reference>
<comment type="caution">
    <text evidence="2">The sequence shown here is derived from an EMBL/GenBank/DDBJ whole genome shotgun (WGS) entry which is preliminary data.</text>
</comment>
<dbReference type="Proteomes" id="UP000598120">
    <property type="component" value="Unassembled WGS sequence"/>
</dbReference>
<organism evidence="2 3">
    <name type="scientific">Aquaticitalea lipolytica</name>
    <dbReference type="NCBI Taxonomy" id="1247562"/>
    <lineage>
        <taxon>Bacteria</taxon>
        <taxon>Pseudomonadati</taxon>
        <taxon>Bacteroidota</taxon>
        <taxon>Flavobacteriia</taxon>
        <taxon>Flavobacteriales</taxon>
        <taxon>Flavobacteriaceae</taxon>
        <taxon>Aquaticitalea</taxon>
    </lineage>
</organism>
<protein>
    <submittedName>
        <fullName evidence="2">Uncharacterized protein</fullName>
    </submittedName>
</protein>
<proteinExistence type="predicted"/>
<evidence type="ECO:0000313" key="2">
    <source>
        <dbReference type="EMBL" id="GFZ85584.1"/>
    </source>
</evidence>
<keyword evidence="1" id="KW-1133">Transmembrane helix</keyword>